<feature type="compositionally biased region" description="Basic and acidic residues" evidence="4">
    <location>
        <begin position="1"/>
        <end position="31"/>
    </location>
</feature>
<keyword evidence="2" id="KW-0378">Hydrolase</keyword>
<proteinExistence type="inferred from homology"/>
<comment type="caution">
    <text evidence="6">The sequence shown here is derived from an EMBL/GenBank/DDBJ whole genome shotgun (WGS) entry which is preliminary data.</text>
</comment>
<evidence type="ECO:0000313" key="7">
    <source>
        <dbReference type="Proteomes" id="UP000462055"/>
    </source>
</evidence>
<dbReference type="SUPFAM" id="SSF75005">
    <property type="entry name" value="Arabinanase/levansucrase/invertase"/>
    <property type="match status" value="1"/>
</dbReference>
<feature type="region of interest" description="Disordered" evidence="4">
    <location>
        <begin position="1"/>
        <end position="78"/>
    </location>
</feature>
<evidence type="ECO:0000256" key="2">
    <source>
        <dbReference type="ARBA" id="ARBA00022801"/>
    </source>
</evidence>
<organism evidence="6 7">
    <name type="scientific">Actinomadura physcomitrii</name>
    <dbReference type="NCBI Taxonomy" id="2650748"/>
    <lineage>
        <taxon>Bacteria</taxon>
        <taxon>Bacillati</taxon>
        <taxon>Actinomycetota</taxon>
        <taxon>Actinomycetes</taxon>
        <taxon>Streptosporangiales</taxon>
        <taxon>Thermomonosporaceae</taxon>
        <taxon>Actinomadura</taxon>
    </lineage>
</organism>
<feature type="domain" description="Glycosyl hydrolase family 32 N-terminal" evidence="5">
    <location>
        <begin position="195"/>
        <end position="329"/>
    </location>
</feature>
<protein>
    <submittedName>
        <fullName evidence="6">Family 43 glycosylhydrolase</fullName>
    </submittedName>
</protein>
<dbReference type="AlphaFoldDB" id="A0A6I4MAM7"/>
<accession>A0A6I4MAM7</accession>
<evidence type="ECO:0000256" key="3">
    <source>
        <dbReference type="ARBA" id="ARBA00023295"/>
    </source>
</evidence>
<keyword evidence="3" id="KW-0326">Glycosidase</keyword>
<keyword evidence="7" id="KW-1185">Reference proteome</keyword>
<name>A0A6I4MAM7_9ACTN</name>
<sequence length="603" mass="66609">MRHLDARRPRPPGRRELLRQPHPDRRRLDRRDHRRRSAARAGTRGPGRPRRHRSRGRLPRRRGRLHPRKENPMTQVNRRGFLAGGAATGAVLLGGLAAPQAQAAVPARTAGRGKTVFRDDFGPIAGWERKGVVMEKDLEWESTLLQDPCLVYGQGGGPLFKLWYGSLHAVGYATSEDGVHWTKAAKPVLEPTLESERGALNQPSVVYKDGRWHMSYFGVSGDGNGQIHYATATNPGGPWEKRGVILTTTMPWEDRWIYNSSLLYDAKARLWKMWYTAGKIASAGGEPEYICYATAKQPGGPWTKYAGNPILRPMNDGGWASLGVGGPNVRKLSNGQYETRIVGWQADYPSRGGKLLSRDGIHWDLARADMELDLGVAGGPEDGMIYRQFVVEHQGKEHVYYNAKNNRPGWNETINLAVWNERLEIVDPAKWSMTQAWYVPNGASFEVKDGAAVSLGNGAQDHPQTLQGNVPIDALDYEVSASITPLSENLGDRDTVILARATDRDTYYYAGIASWNQKYAIGVMVDGANTKLAGAGAASDIKPGETHRLRFVLEGSNLTLYDNDRKVLEVIDPTLIPTTSYVGLQTTTHTGNSKFAAVAVTTR</sequence>
<dbReference type="InterPro" id="IPR006311">
    <property type="entry name" value="TAT_signal"/>
</dbReference>
<evidence type="ECO:0000256" key="1">
    <source>
        <dbReference type="ARBA" id="ARBA00009902"/>
    </source>
</evidence>
<gene>
    <name evidence="6" type="ORF">F8568_020400</name>
</gene>
<evidence type="ECO:0000313" key="6">
    <source>
        <dbReference type="EMBL" id="MWA02693.1"/>
    </source>
</evidence>
<dbReference type="InterPro" id="IPR013148">
    <property type="entry name" value="Glyco_hydro_32_N"/>
</dbReference>
<dbReference type="Proteomes" id="UP000462055">
    <property type="component" value="Unassembled WGS sequence"/>
</dbReference>
<dbReference type="Gene3D" id="2.60.120.560">
    <property type="entry name" value="Exo-inulinase, domain 1"/>
    <property type="match status" value="1"/>
</dbReference>
<reference evidence="6" key="1">
    <citation type="submission" date="2019-12" db="EMBL/GenBank/DDBJ databases">
        <title>Actinomadura physcomitrii sp. nov., a novel actinomycete isolated from moss [Physcomitrium sphaericum (Ludw) Fuernr].</title>
        <authorList>
            <person name="Zhuang X."/>
        </authorList>
    </citation>
    <scope>NUCLEOTIDE SEQUENCE [LARGE SCALE GENOMIC DNA]</scope>
    <source>
        <strain evidence="6">LD22</strain>
    </source>
</reference>
<evidence type="ECO:0000259" key="5">
    <source>
        <dbReference type="Pfam" id="PF00251"/>
    </source>
</evidence>
<dbReference type="Pfam" id="PF00251">
    <property type="entry name" value="Glyco_hydro_32N"/>
    <property type="match status" value="1"/>
</dbReference>
<dbReference type="PROSITE" id="PS51318">
    <property type="entry name" value="TAT"/>
    <property type="match status" value="1"/>
</dbReference>
<feature type="compositionally biased region" description="Basic residues" evidence="4">
    <location>
        <begin position="47"/>
        <end position="67"/>
    </location>
</feature>
<comment type="similarity">
    <text evidence="1">Belongs to the glycosyl hydrolase 32 family.</text>
</comment>
<dbReference type="Gene3D" id="2.115.10.20">
    <property type="entry name" value="Glycosyl hydrolase domain, family 43"/>
    <property type="match status" value="2"/>
</dbReference>
<dbReference type="GO" id="GO:0016798">
    <property type="term" value="F:hydrolase activity, acting on glycosyl bonds"/>
    <property type="evidence" value="ECO:0007669"/>
    <property type="project" value="UniProtKB-KW"/>
</dbReference>
<evidence type="ECO:0000256" key="4">
    <source>
        <dbReference type="SAM" id="MobiDB-lite"/>
    </source>
</evidence>
<dbReference type="EMBL" id="WBMS02000015">
    <property type="protein sequence ID" value="MWA02693.1"/>
    <property type="molecule type" value="Genomic_DNA"/>
</dbReference>
<dbReference type="InterPro" id="IPR023296">
    <property type="entry name" value="Glyco_hydro_beta-prop_sf"/>
</dbReference>